<protein>
    <recommendedName>
        <fullName evidence="3">MerR family transcriptional regulator</fullName>
    </recommendedName>
</protein>
<gene>
    <name evidence="1" type="ORF">C7437_1178</name>
</gene>
<keyword evidence="2" id="KW-1185">Reference proteome</keyword>
<sequence length="226" mass="27183">MELIEAVWQISDFTDEIQKRYEEETAIKESIHYNTVDKWFKELEKKGIHYIQRTADKNKKVYDELDIAIAIFIMKKRAERWSLDAIFNILSANLEVRPFPDLTKDEPLVPSEALVMVEMNLRLEKMQKEMEERLTYELDLKLEQKLMARLPIPKTDQEIRAEKTDIMISSVRKRYEIEEKAIAEWNKLPQEQKVKKVGFFRKEEDILKRDSFIRGFVKKYFENEDK</sequence>
<evidence type="ECO:0008006" key="3">
    <source>
        <dbReference type="Google" id="ProtNLM"/>
    </source>
</evidence>
<dbReference type="EMBL" id="QKZI01000017">
    <property type="protein sequence ID" value="PZX01266.1"/>
    <property type="molecule type" value="Genomic_DNA"/>
</dbReference>
<organism evidence="1 2">
    <name type="scientific">Psychrobacillus insolitus</name>
    <dbReference type="NCBI Taxonomy" id="1461"/>
    <lineage>
        <taxon>Bacteria</taxon>
        <taxon>Bacillati</taxon>
        <taxon>Bacillota</taxon>
        <taxon>Bacilli</taxon>
        <taxon>Bacillales</taxon>
        <taxon>Bacillaceae</taxon>
        <taxon>Psychrobacillus</taxon>
    </lineage>
</organism>
<evidence type="ECO:0000313" key="1">
    <source>
        <dbReference type="EMBL" id="PZX01266.1"/>
    </source>
</evidence>
<comment type="caution">
    <text evidence="1">The sequence shown here is derived from an EMBL/GenBank/DDBJ whole genome shotgun (WGS) entry which is preliminary data.</text>
</comment>
<dbReference type="Proteomes" id="UP000248646">
    <property type="component" value="Unassembled WGS sequence"/>
</dbReference>
<evidence type="ECO:0000313" key="2">
    <source>
        <dbReference type="Proteomes" id="UP000248646"/>
    </source>
</evidence>
<name>A0A2W7MW70_9BACI</name>
<reference evidence="1 2" key="1">
    <citation type="submission" date="2018-06" db="EMBL/GenBank/DDBJ databases">
        <title>Genomic Encyclopedia of Type Strains, Phase IV (KMG-IV): sequencing the most valuable type-strain genomes for metagenomic binning, comparative biology and taxonomic classification.</title>
        <authorList>
            <person name="Goeker M."/>
        </authorList>
    </citation>
    <scope>NUCLEOTIDE SEQUENCE [LARGE SCALE GENOMIC DNA]</scope>
    <source>
        <strain evidence="1 2">DSM 5</strain>
    </source>
</reference>
<accession>A0A2W7MW70</accession>
<dbReference type="AlphaFoldDB" id="A0A2W7MW70"/>
<proteinExistence type="predicted"/>